<feature type="region of interest" description="Disordered" evidence="1">
    <location>
        <begin position="1"/>
        <end position="24"/>
    </location>
</feature>
<proteinExistence type="predicted"/>
<reference evidence="2" key="1">
    <citation type="submission" date="2020-07" db="EMBL/GenBank/DDBJ databases">
        <title>Ethylene signaling mediates host invasion by parasitic plants.</title>
        <authorList>
            <person name="Yoshida S."/>
        </authorList>
    </citation>
    <scope>NUCLEOTIDE SEQUENCE</scope>
    <source>
        <strain evidence="2">Okayama</strain>
    </source>
</reference>
<organism evidence="2 3">
    <name type="scientific">Phtheirospermum japonicum</name>
    <dbReference type="NCBI Taxonomy" id="374723"/>
    <lineage>
        <taxon>Eukaryota</taxon>
        <taxon>Viridiplantae</taxon>
        <taxon>Streptophyta</taxon>
        <taxon>Embryophyta</taxon>
        <taxon>Tracheophyta</taxon>
        <taxon>Spermatophyta</taxon>
        <taxon>Magnoliopsida</taxon>
        <taxon>eudicotyledons</taxon>
        <taxon>Gunneridae</taxon>
        <taxon>Pentapetalae</taxon>
        <taxon>asterids</taxon>
        <taxon>lamiids</taxon>
        <taxon>Lamiales</taxon>
        <taxon>Orobanchaceae</taxon>
        <taxon>Orobanchaceae incertae sedis</taxon>
        <taxon>Phtheirospermum</taxon>
    </lineage>
</organism>
<keyword evidence="3" id="KW-1185">Reference proteome</keyword>
<evidence type="ECO:0000313" key="3">
    <source>
        <dbReference type="Proteomes" id="UP000653305"/>
    </source>
</evidence>
<name>A0A830CHQ5_9LAMI</name>
<protein>
    <submittedName>
        <fullName evidence="2">Uncharacterized protein</fullName>
    </submittedName>
</protein>
<gene>
    <name evidence="2" type="ORF">PHJA_002025500</name>
</gene>
<evidence type="ECO:0000313" key="2">
    <source>
        <dbReference type="EMBL" id="GFP98816.1"/>
    </source>
</evidence>
<evidence type="ECO:0000256" key="1">
    <source>
        <dbReference type="SAM" id="MobiDB-lite"/>
    </source>
</evidence>
<sequence>MDPTLFISDGPPPATGGSPVESLPAGYVSESDECETQEHSLIRRRRVCGQMELEKLEEEWNRLHNEEIELDKRWNWKWGLDVFVEVQHNEMEVLQD</sequence>
<dbReference type="AlphaFoldDB" id="A0A830CHQ5"/>
<comment type="caution">
    <text evidence="2">The sequence shown here is derived from an EMBL/GenBank/DDBJ whole genome shotgun (WGS) entry which is preliminary data.</text>
</comment>
<accession>A0A830CHQ5</accession>
<dbReference type="Proteomes" id="UP000653305">
    <property type="component" value="Unassembled WGS sequence"/>
</dbReference>
<dbReference type="EMBL" id="BMAC01000544">
    <property type="protein sequence ID" value="GFP98816.1"/>
    <property type="molecule type" value="Genomic_DNA"/>
</dbReference>